<dbReference type="RefSeq" id="WP_085123494.1">
    <property type="nucleotide sequence ID" value="NZ_FWZX01000011.1"/>
</dbReference>
<evidence type="ECO:0000256" key="6">
    <source>
        <dbReference type="ARBA" id="ARBA00022989"/>
    </source>
</evidence>
<evidence type="ECO:0000256" key="8">
    <source>
        <dbReference type="ARBA" id="ARBA00023136"/>
    </source>
</evidence>
<protein>
    <submittedName>
        <fullName evidence="14">Mg2+ and Co2+ transporter CorB, contains DUF21, CBS pair, and CorC-HlyC domains</fullName>
    </submittedName>
</protein>
<dbReference type="InterPro" id="IPR046342">
    <property type="entry name" value="CBS_dom_sf"/>
</dbReference>
<keyword evidence="7 9" id="KW-0129">CBS domain</keyword>
<evidence type="ECO:0000256" key="1">
    <source>
        <dbReference type="ARBA" id="ARBA00004651"/>
    </source>
</evidence>
<feature type="transmembrane region" description="Helical" evidence="11">
    <location>
        <begin position="95"/>
        <end position="113"/>
    </location>
</feature>
<evidence type="ECO:0000256" key="7">
    <source>
        <dbReference type="ARBA" id="ARBA00023122"/>
    </source>
</evidence>
<evidence type="ECO:0000256" key="3">
    <source>
        <dbReference type="ARBA" id="ARBA00022475"/>
    </source>
</evidence>
<dbReference type="FunFam" id="3.10.580.10:FF:000002">
    <property type="entry name" value="Magnesium/cobalt efflux protein CorC"/>
    <property type="match status" value="1"/>
</dbReference>
<dbReference type="AlphaFoldDB" id="A0A1Y6C357"/>
<feature type="domain" description="CNNM transmembrane" evidence="13">
    <location>
        <begin position="3"/>
        <end position="193"/>
    </location>
</feature>
<evidence type="ECO:0000256" key="5">
    <source>
        <dbReference type="ARBA" id="ARBA00022737"/>
    </source>
</evidence>
<keyword evidence="8 10" id="KW-0472">Membrane</keyword>
<dbReference type="GO" id="GO:0005886">
    <property type="term" value="C:plasma membrane"/>
    <property type="evidence" value="ECO:0007669"/>
    <property type="project" value="UniProtKB-SubCell"/>
</dbReference>
<dbReference type="GO" id="GO:0050660">
    <property type="term" value="F:flavin adenine dinucleotide binding"/>
    <property type="evidence" value="ECO:0007669"/>
    <property type="project" value="InterPro"/>
</dbReference>
<feature type="domain" description="CBS" evidence="12">
    <location>
        <begin position="280"/>
        <end position="337"/>
    </location>
</feature>
<feature type="transmembrane region" description="Helical" evidence="11">
    <location>
        <begin position="12"/>
        <end position="34"/>
    </location>
</feature>
<dbReference type="PANTHER" id="PTHR22777:SF32">
    <property type="entry name" value="UPF0053 INNER MEMBRANE PROTEIN YFJD"/>
    <property type="match status" value="1"/>
</dbReference>
<evidence type="ECO:0000259" key="12">
    <source>
        <dbReference type="PROSITE" id="PS51371"/>
    </source>
</evidence>
<evidence type="ECO:0000256" key="10">
    <source>
        <dbReference type="PROSITE-ProRule" id="PRU01193"/>
    </source>
</evidence>
<keyword evidence="3" id="KW-1003">Cell membrane</keyword>
<dbReference type="EMBL" id="FWZX01000011">
    <property type="protein sequence ID" value="SMF33338.1"/>
    <property type="molecule type" value="Genomic_DNA"/>
</dbReference>
<dbReference type="STRING" id="560819.SAMN05428998_111120"/>
<evidence type="ECO:0000256" key="11">
    <source>
        <dbReference type="SAM" id="Phobius"/>
    </source>
</evidence>
<organism evidence="14 15">
    <name type="scientific">Tistlia consotensis USBA 355</name>
    <dbReference type="NCBI Taxonomy" id="560819"/>
    <lineage>
        <taxon>Bacteria</taxon>
        <taxon>Pseudomonadati</taxon>
        <taxon>Pseudomonadota</taxon>
        <taxon>Alphaproteobacteria</taxon>
        <taxon>Rhodospirillales</taxon>
        <taxon>Rhodovibrionaceae</taxon>
        <taxon>Tistlia</taxon>
    </lineage>
</organism>
<accession>A0A1Y6C357</accession>
<gene>
    <name evidence="14" type="ORF">SAMN05428998_111120</name>
</gene>
<dbReference type="InterPro" id="IPR044751">
    <property type="entry name" value="Ion_transp-like_CBS"/>
</dbReference>
<dbReference type="SUPFAM" id="SSF54631">
    <property type="entry name" value="CBS-domain pair"/>
    <property type="match status" value="1"/>
</dbReference>
<dbReference type="SMART" id="SM01091">
    <property type="entry name" value="CorC_HlyC"/>
    <property type="match status" value="1"/>
</dbReference>
<proteinExistence type="inferred from homology"/>
<keyword evidence="6 10" id="KW-1133">Transmembrane helix</keyword>
<reference evidence="14 15" key="1">
    <citation type="submission" date="2017-04" db="EMBL/GenBank/DDBJ databases">
        <authorList>
            <person name="Afonso C.L."/>
            <person name="Miller P.J."/>
            <person name="Scott M.A."/>
            <person name="Spackman E."/>
            <person name="Goraichik I."/>
            <person name="Dimitrov K.M."/>
            <person name="Suarez D.L."/>
            <person name="Swayne D.E."/>
        </authorList>
    </citation>
    <scope>NUCLEOTIDE SEQUENCE [LARGE SCALE GENOMIC DNA]</scope>
    <source>
        <strain evidence="14 15">USBA 355</strain>
    </source>
</reference>
<dbReference type="PROSITE" id="PS51371">
    <property type="entry name" value="CBS"/>
    <property type="match status" value="2"/>
</dbReference>
<keyword evidence="15" id="KW-1185">Reference proteome</keyword>
<dbReference type="InterPro" id="IPR036318">
    <property type="entry name" value="FAD-bd_PCMH-like_sf"/>
</dbReference>
<feature type="transmembrane region" description="Helical" evidence="11">
    <location>
        <begin position="63"/>
        <end position="89"/>
    </location>
</feature>
<dbReference type="InterPro" id="IPR000644">
    <property type="entry name" value="CBS_dom"/>
</dbReference>
<evidence type="ECO:0000259" key="13">
    <source>
        <dbReference type="PROSITE" id="PS51846"/>
    </source>
</evidence>
<dbReference type="PROSITE" id="PS51846">
    <property type="entry name" value="CNNM"/>
    <property type="match status" value="1"/>
</dbReference>
<evidence type="ECO:0000256" key="2">
    <source>
        <dbReference type="ARBA" id="ARBA00006446"/>
    </source>
</evidence>
<feature type="domain" description="CBS" evidence="12">
    <location>
        <begin position="212"/>
        <end position="272"/>
    </location>
</feature>
<dbReference type="CDD" id="cd04590">
    <property type="entry name" value="CBS_pair_CorC_HlyC_assoc"/>
    <property type="match status" value="1"/>
</dbReference>
<dbReference type="SUPFAM" id="SSF56176">
    <property type="entry name" value="FAD-binding/transporter-associated domain-like"/>
    <property type="match status" value="1"/>
</dbReference>
<comment type="similarity">
    <text evidence="2">Belongs to the UPF0053 family. Hemolysin C subfamily.</text>
</comment>
<dbReference type="Pfam" id="PF00571">
    <property type="entry name" value="CBS"/>
    <property type="match status" value="2"/>
</dbReference>
<dbReference type="Pfam" id="PF03471">
    <property type="entry name" value="CorC_HlyC"/>
    <property type="match status" value="1"/>
</dbReference>
<evidence type="ECO:0000256" key="4">
    <source>
        <dbReference type="ARBA" id="ARBA00022692"/>
    </source>
</evidence>
<keyword evidence="4 10" id="KW-0812">Transmembrane</keyword>
<dbReference type="Proteomes" id="UP000192917">
    <property type="component" value="Unassembled WGS sequence"/>
</dbReference>
<keyword evidence="5" id="KW-0677">Repeat</keyword>
<evidence type="ECO:0000313" key="15">
    <source>
        <dbReference type="Proteomes" id="UP000192917"/>
    </source>
</evidence>
<name>A0A1Y6C357_9PROT</name>
<dbReference type="Pfam" id="PF01595">
    <property type="entry name" value="CNNM"/>
    <property type="match status" value="1"/>
</dbReference>
<dbReference type="Gene3D" id="3.30.465.10">
    <property type="match status" value="1"/>
</dbReference>
<dbReference type="InterPro" id="IPR002550">
    <property type="entry name" value="CNNM"/>
</dbReference>
<evidence type="ECO:0000313" key="14">
    <source>
        <dbReference type="EMBL" id="SMF33338.1"/>
    </source>
</evidence>
<dbReference type="InterPro" id="IPR005170">
    <property type="entry name" value="Transptr-assoc_dom"/>
</dbReference>
<feature type="transmembrane region" description="Helical" evidence="11">
    <location>
        <begin position="125"/>
        <end position="143"/>
    </location>
</feature>
<sequence>MTLTTEQCFVIGGIVLLLILSAFFSGSETSLTAASRARMHTLQQQGNARAGLVNRLWQEKEKLIGAILLGNNLVNILASSLATSLMISWVGDTGVAYATLAMTLLVLIFAEVLPKTYALHHADKLALVVAPLIRVVIVLFSPVTRLVQLVVTGTLHLFGAKFDATYGAERWEEEVRGAIELHRDTGDAENLEERAMLRSILDLGDVEVSEIMVHRRNVVAIDIEQPPEKIVEQVLESPYTRIPLWRGKFDDIVGLLHVKALLRAVQARAGKVEGLDVSAIAAEPWFIPDSTDLLSQLQAFRLRKEHFAIVVDEYGEVLGIVTLEDILEEIVGEISDEHDVKVAGVEILSDGGAIVHGTVTLRDLNRHSGWRLPDEEASTVAGLILHEARCIPEIGQRFAFHGFAFEILGRQRNQITLVKIAKLTDEAAAESGEAGAAT</sequence>
<dbReference type="Gene3D" id="3.10.580.10">
    <property type="entry name" value="CBS-domain"/>
    <property type="match status" value="1"/>
</dbReference>
<dbReference type="InterPro" id="IPR016169">
    <property type="entry name" value="FAD-bd_PCMH_sub2"/>
</dbReference>
<dbReference type="PANTHER" id="PTHR22777">
    <property type="entry name" value="HEMOLYSIN-RELATED"/>
    <property type="match status" value="1"/>
</dbReference>
<comment type="subcellular location">
    <subcellularLocation>
        <location evidence="1">Cell membrane</location>
        <topology evidence="1">Multi-pass membrane protein</topology>
    </subcellularLocation>
</comment>
<evidence type="ECO:0000256" key="9">
    <source>
        <dbReference type="PROSITE-ProRule" id="PRU00703"/>
    </source>
</evidence>